<protein>
    <submittedName>
        <fullName evidence="3">Queuine tRNA-ribosyltransferase catalytic subunit 1</fullName>
    </submittedName>
</protein>
<accession>A0A7J6TIT2</accession>
<dbReference type="GO" id="GO:0006400">
    <property type="term" value="P:tRNA modification"/>
    <property type="evidence" value="ECO:0007669"/>
    <property type="project" value="InterPro"/>
</dbReference>
<feature type="non-terminal residue" evidence="3">
    <location>
        <position position="1"/>
    </location>
</feature>
<keyword evidence="4" id="KW-1185">Reference proteome</keyword>
<organism evidence="3 4">
    <name type="scientific">Perkinsus olseni</name>
    <name type="common">Perkinsus atlanticus</name>
    <dbReference type="NCBI Taxonomy" id="32597"/>
    <lineage>
        <taxon>Eukaryota</taxon>
        <taxon>Sar</taxon>
        <taxon>Alveolata</taxon>
        <taxon>Perkinsozoa</taxon>
        <taxon>Perkinsea</taxon>
        <taxon>Perkinsida</taxon>
        <taxon>Perkinsidae</taxon>
        <taxon>Perkinsus</taxon>
    </lineage>
</organism>
<evidence type="ECO:0000256" key="1">
    <source>
        <dbReference type="ARBA" id="ARBA00022833"/>
    </source>
</evidence>
<dbReference type="PANTHER" id="PTHR43530">
    <property type="entry name" value="QUEUINE TRNA-RIBOSYLTRANSFERASE CATALYTIC SUBUNIT 1"/>
    <property type="match status" value="1"/>
</dbReference>
<name>A0A7J6TIT2_PEROL</name>
<dbReference type="AlphaFoldDB" id="A0A7J6TIT2"/>
<dbReference type="NCBIfam" id="TIGR00449">
    <property type="entry name" value="tgt_general"/>
    <property type="match status" value="1"/>
</dbReference>
<sequence>MKYLYVIKRSYEKLHASLADLGKAPRSTPTSSCLQKRKLPGYAIGGLSGGEAKESFWQVVEQCTAQPEGLPADRPRYLMGVGYTLDIICCVALGVDMFDCVYPTRTARFGTALVRSGQMRLNRSDYRLDFKPIDP</sequence>
<reference evidence="3 4" key="1">
    <citation type="submission" date="2020-04" db="EMBL/GenBank/DDBJ databases">
        <title>Perkinsus olseni comparative genomics.</title>
        <authorList>
            <person name="Bogema D.R."/>
        </authorList>
    </citation>
    <scope>NUCLEOTIDE SEQUENCE [LARGE SCALE GENOMIC DNA]</scope>
    <source>
        <strain evidence="3 4">ATCC PRA-207</strain>
    </source>
</reference>
<keyword evidence="3" id="KW-0808">Transferase</keyword>
<feature type="domain" description="tRNA-guanine(15) transglycosylase-like" evidence="2">
    <location>
        <begin position="34"/>
        <end position="135"/>
    </location>
</feature>
<proteinExistence type="predicted"/>
<gene>
    <name evidence="3" type="primary">QTRT1_3</name>
    <name evidence="3" type="ORF">FOZ63_018292</name>
</gene>
<dbReference type="Pfam" id="PF01702">
    <property type="entry name" value="TGT"/>
    <property type="match status" value="1"/>
</dbReference>
<comment type="caution">
    <text evidence="3">The sequence shown here is derived from an EMBL/GenBank/DDBJ whole genome shotgun (WGS) entry which is preliminary data.</text>
</comment>
<dbReference type="Proteomes" id="UP000553632">
    <property type="component" value="Unassembled WGS sequence"/>
</dbReference>
<dbReference type="GO" id="GO:0005829">
    <property type="term" value="C:cytosol"/>
    <property type="evidence" value="ECO:0007669"/>
    <property type="project" value="TreeGrafter"/>
</dbReference>
<dbReference type="InterPro" id="IPR002616">
    <property type="entry name" value="tRNA_ribo_trans-like"/>
</dbReference>
<keyword evidence="1" id="KW-0862">Zinc</keyword>
<evidence type="ECO:0000313" key="4">
    <source>
        <dbReference type="Proteomes" id="UP000553632"/>
    </source>
</evidence>
<dbReference type="Gene3D" id="3.20.20.105">
    <property type="entry name" value="Queuine tRNA-ribosyltransferase-like"/>
    <property type="match status" value="1"/>
</dbReference>
<dbReference type="GO" id="GO:0008479">
    <property type="term" value="F:tRNA-guanosine(34) queuine transglycosylase activity"/>
    <property type="evidence" value="ECO:0007669"/>
    <property type="project" value="TreeGrafter"/>
</dbReference>
<dbReference type="SUPFAM" id="SSF51713">
    <property type="entry name" value="tRNA-guanine transglycosylase"/>
    <property type="match status" value="1"/>
</dbReference>
<evidence type="ECO:0000313" key="3">
    <source>
        <dbReference type="EMBL" id="KAF4744326.1"/>
    </source>
</evidence>
<evidence type="ECO:0000259" key="2">
    <source>
        <dbReference type="Pfam" id="PF01702"/>
    </source>
</evidence>
<dbReference type="EMBL" id="JABANO010010915">
    <property type="protein sequence ID" value="KAF4744326.1"/>
    <property type="molecule type" value="Genomic_DNA"/>
</dbReference>
<dbReference type="InterPro" id="IPR036511">
    <property type="entry name" value="TGT-like_sf"/>
</dbReference>
<dbReference type="PANTHER" id="PTHR43530:SF1">
    <property type="entry name" value="QUEUINE TRNA-RIBOSYLTRANSFERASE CATALYTIC SUBUNIT 1"/>
    <property type="match status" value="1"/>
</dbReference>